<reference evidence="1 3" key="1">
    <citation type="journal article" date="2011" name="Nature">
        <title>The Medicago genome provides insight into the evolution of rhizobial symbioses.</title>
        <authorList>
            <person name="Young N.D."/>
            <person name="Debelle F."/>
            <person name="Oldroyd G.E."/>
            <person name="Geurts R."/>
            <person name="Cannon S.B."/>
            <person name="Udvardi M.K."/>
            <person name="Benedito V.A."/>
            <person name="Mayer K.F."/>
            <person name="Gouzy J."/>
            <person name="Schoof H."/>
            <person name="Van de Peer Y."/>
            <person name="Proost S."/>
            <person name="Cook D.R."/>
            <person name="Meyers B.C."/>
            <person name="Spannagl M."/>
            <person name="Cheung F."/>
            <person name="De Mita S."/>
            <person name="Krishnakumar V."/>
            <person name="Gundlach H."/>
            <person name="Zhou S."/>
            <person name="Mudge J."/>
            <person name="Bharti A.K."/>
            <person name="Murray J.D."/>
            <person name="Naoumkina M.A."/>
            <person name="Rosen B."/>
            <person name="Silverstein K.A."/>
            <person name="Tang H."/>
            <person name="Rombauts S."/>
            <person name="Zhao P.X."/>
            <person name="Zhou P."/>
            <person name="Barbe V."/>
            <person name="Bardou P."/>
            <person name="Bechner M."/>
            <person name="Bellec A."/>
            <person name="Berger A."/>
            <person name="Berges H."/>
            <person name="Bidwell S."/>
            <person name="Bisseling T."/>
            <person name="Choisne N."/>
            <person name="Couloux A."/>
            <person name="Denny R."/>
            <person name="Deshpande S."/>
            <person name="Dai X."/>
            <person name="Doyle J.J."/>
            <person name="Dudez A.M."/>
            <person name="Farmer A.D."/>
            <person name="Fouteau S."/>
            <person name="Franken C."/>
            <person name="Gibelin C."/>
            <person name="Gish J."/>
            <person name="Goldstein S."/>
            <person name="Gonzalez A.J."/>
            <person name="Green P.J."/>
            <person name="Hallab A."/>
            <person name="Hartog M."/>
            <person name="Hua A."/>
            <person name="Humphray S.J."/>
            <person name="Jeong D.H."/>
            <person name="Jing Y."/>
            <person name="Jocker A."/>
            <person name="Kenton S.M."/>
            <person name="Kim D.J."/>
            <person name="Klee K."/>
            <person name="Lai H."/>
            <person name="Lang C."/>
            <person name="Lin S."/>
            <person name="Macmil S.L."/>
            <person name="Magdelenat G."/>
            <person name="Matthews L."/>
            <person name="McCorrison J."/>
            <person name="Monaghan E.L."/>
            <person name="Mun J.H."/>
            <person name="Najar F.Z."/>
            <person name="Nicholson C."/>
            <person name="Noirot C."/>
            <person name="O'Bleness M."/>
            <person name="Paule C.R."/>
            <person name="Poulain J."/>
            <person name="Prion F."/>
            <person name="Qin B."/>
            <person name="Qu C."/>
            <person name="Retzel E.F."/>
            <person name="Riddle C."/>
            <person name="Sallet E."/>
            <person name="Samain S."/>
            <person name="Samson N."/>
            <person name="Sanders I."/>
            <person name="Saurat O."/>
            <person name="Scarpelli C."/>
            <person name="Schiex T."/>
            <person name="Segurens B."/>
            <person name="Severin A.J."/>
            <person name="Sherrier D.J."/>
            <person name="Shi R."/>
            <person name="Sims S."/>
            <person name="Singer S.R."/>
            <person name="Sinharoy S."/>
            <person name="Sterck L."/>
            <person name="Viollet A."/>
            <person name="Wang B.B."/>
            <person name="Wang K."/>
            <person name="Wang M."/>
            <person name="Wang X."/>
            <person name="Warfsmann J."/>
            <person name="Weissenbach J."/>
            <person name="White D.D."/>
            <person name="White J.D."/>
            <person name="Wiley G.B."/>
            <person name="Wincker P."/>
            <person name="Xing Y."/>
            <person name="Yang L."/>
            <person name="Yao Z."/>
            <person name="Ying F."/>
            <person name="Zhai J."/>
            <person name="Zhou L."/>
            <person name="Zuber A."/>
            <person name="Denarie J."/>
            <person name="Dixon R.A."/>
            <person name="May G.D."/>
            <person name="Schwartz D.C."/>
            <person name="Rogers J."/>
            <person name="Quetier F."/>
            <person name="Town C.D."/>
            <person name="Roe B.A."/>
        </authorList>
    </citation>
    <scope>NUCLEOTIDE SEQUENCE [LARGE SCALE GENOMIC DNA]</scope>
    <source>
        <strain evidence="1">A17</strain>
        <strain evidence="2 3">cv. Jemalong A17</strain>
    </source>
</reference>
<gene>
    <name evidence="1" type="ordered locus">MTR_7g033960</name>
</gene>
<proteinExistence type="predicted"/>
<evidence type="ECO:0000313" key="3">
    <source>
        <dbReference type="Proteomes" id="UP000002051"/>
    </source>
</evidence>
<dbReference type="AlphaFoldDB" id="A0A072U8I5"/>
<dbReference type="EnsemblPlants" id="KEH22175">
    <property type="protein sequence ID" value="KEH22175"/>
    <property type="gene ID" value="MTR_7g033960"/>
</dbReference>
<reference evidence="1 3" key="2">
    <citation type="journal article" date="2014" name="BMC Genomics">
        <title>An improved genome release (version Mt4.0) for the model legume Medicago truncatula.</title>
        <authorList>
            <person name="Tang H."/>
            <person name="Krishnakumar V."/>
            <person name="Bidwell S."/>
            <person name="Rosen B."/>
            <person name="Chan A."/>
            <person name="Zhou S."/>
            <person name="Gentzbittel L."/>
            <person name="Childs K.L."/>
            <person name="Yandell M."/>
            <person name="Gundlach H."/>
            <person name="Mayer K.F."/>
            <person name="Schwartz D.C."/>
            <person name="Town C.D."/>
        </authorList>
    </citation>
    <scope>GENOME REANNOTATION</scope>
    <source>
        <strain evidence="1">A17</strain>
        <strain evidence="2 3">cv. Jemalong A17</strain>
    </source>
</reference>
<keyword evidence="3" id="KW-1185">Reference proteome</keyword>
<accession>A0A072U8I5</accession>
<evidence type="ECO:0000313" key="2">
    <source>
        <dbReference type="EnsemblPlants" id="KEH22175"/>
    </source>
</evidence>
<dbReference type="HOGENOM" id="CLU_1848105_0_0_1"/>
<evidence type="ECO:0000313" key="1">
    <source>
        <dbReference type="EMBL" id="KEH22175.1"/>
    </source>
</evidence>
<dbReference type="EMBL" id="CM001223">
    <property type="protein sequence ID" value="KEH22175.1"/>
    <property type="molecule type" value="Genomic_DNA"/>
</dbReference>
<dbReference type="Proteomes" id="UP000002051">
    <property type="component" value="Unassembled WGS sequence"/>
</dbReference>
<sequence length="139" mass="15822">MKILGCGVQNTATSTSLALVVIVNQVDDEEHHEYQHSDEEHNILMTILRTQNHIDGQNVHPEFQGTLRSIFGQVSFCQNLITHDDDEGGDDIEGEDLVIQLIMNHTDPINKIPKVPEPQDVRNAYVGKRIKVWWPLDKM</sequence>
<name>A0A072U8I5_MEDTR</name>
<organism evidence="1 3">
    <name type="scientific">Medicago truncatula</name>
    <name type="common">Barrel medic</name>
    <name type="synonym">Medicago tribuloides</name>
    <dbReference type="NCBI Taxonomy" id="3880"/>
    <lineage>
        <taxon>Eukaryota</taxon>
        <taxon>Viridiplantae</taxon>
        <taxon>Streptophyta</taxon>
        <taxon>Embryophyta</taxon>
        <taxon>Tracheophyta</taxon>
        <taxon>Spermatophyta</taxon>
        <taxon>Magnoliopsida</taxon>
        <taxon>eudicotyledons</taxon>
        <taxon>Gunneridae</taxon>
        <taxon>Pentapetalae</taxon>
        <taxon>rosids</taxon>
        <taxon>fabids</taxon>
        <taxon>Fabales</taxon>
        <taxon>Fabaceae</taxon>
        <taxon>Papilionoideae</taxon>
        <taxon>50 kb inversion clade</taxon>
        <taxon>NPAAA clade</taxon>
        <taxon>Hologalegina</taxon>
        <taxon>IRL clade</taxon>
        <taxon>Trifolieae</taxon>
        <taxon>Medicago</taxon>
    </lineage>
</organism>
<protein>
    <submittedName>
        <fullName evidence="1 2">Uncharacterized protein</fullName>
    </submittedName>
</protein>
<reference evidence="2" key="3">
    <citation type="submission" date="2015-04" db="UniProtKB">
        <authorList>
            <consortium name="EnsemblPlants"/>
        </authorList>
    </citation>
    <scope>IDENTIFICATION</scope>
    <source>
        <strain evidence="2">cv. Jemalong A17</strain>
    </source>
</reference>